<reference evidence="2 3" key="1">
    <citation type="submission" date="2013-03" db="EMBL/GenBank/DDBJ databases">
        <title>The Genome Sequence of Capronia epimyces CBS 606.96.</title>
        <authorList>
            <consortium name="The Broad Institute Genomics Platform"/>
            <person name="Cuomo C."/>
            <person name="de Hoog S."/>
            <person name="Gorbushina A."/>
            <person name="Walker B."/>
            <person name="Young S.K."/>
            <person name="Zeng Q."/>
            <person name="Gargeya S."/>
            <person name="Fitzgerald M."/>
            <person name="Haas B."/>
            <person name="Abouelleil A."/>
            <person name="Allen A.W."/>
            <person name="Alvarado L."/>
            <person name="Arachchi H.M."/>
            <person name="Berlin A.M."/>
            <person name="Chapman S.B."/>
            <person name="Gainer-Dewar J."/>
            <person name="Goldberg J."/>
            <person name="Griggs A."/>
            <person name="Gujja S."/>
            <person name="Hansen M."/>
            <person name="Howarth C."/>
            <person name="Imamovic A."/>
            <person name="Ireland A."/>
            <person name="Larimer J."/>
            <person name="McCowan C."/>
            <person name="Murphy C."/>
            <person name="Pearson M."/>
            <person name="Poon T.W."/>
            <person name="Priest M."/>
            <person name="Roberts A."/>
            <person name="Saif S."/>
            <person name="Shea T."/>
            <person name="Sisk P."/>
            <person name="Sykes S."/>
            <person name="Wortman J."/>
            <person name="Nusbaum C."/>
            <person name="Birren B."/>
        </authorList>
    </citation>
    <scope>NUCLEOTIDE SEQUENCE [LARGE SCALE GENOMIC DNA]</scope>
    <source>
        <strain evidence="2 3">CBS 606.96</strain>
    </source>
</reference>
<dbReference type="GeneID" id="19172235"/>
<evidence type="ECO:0000256" key="1">
    <source>
        <dbReference type="SAM" id="MobiDB-lite"/>
    </source>
</evidence>
<evidence type="ECO:0008006" key="4">
    <source>
        <dbReference type="Google" id="ProtNLM"/>
    </source>
</evidence>
<organism evidence="2 3">
    <name type="scientific">Capronia epimyces CBS 606.96</name>
    <dbReference type="NCBI Taxonomy" id="1182542"/>
    <lineage>
        <taxon>Eukaryota</taxon>
        <taxon>Fungi</taxon>
        <taxon>Dikarya</taxon>
        <taxon>Ascomycota</taxon>
        <taxon>Pezizomycotina</taxon>
        <taxon>Eurotiomycetes</taxon>
        <taxon>Chaetothyriomycetidae</taxon>
        <taxon>Chaetothyriales</taxon>
        <taxon>Herpotrichiellaceae</taxon>
        <taxon>Capronia</taxon>
    </lineage>
</organism>
<evidence type="ECO:0000313" key="2">
    <source>
        <dbReference type="EMBL" id="EXJ79861.1"/>
    </source>
</evidence>
<protein>
    <recommendedName>
        <fullName evidence="4">F-box domain-containing protein</fullName>
    </recommendedName>
</protein>
<dbReference type="OrthoDB" id="4139867at2759"/>
<comment type="caution">
    <text evidence="2">The sequence shown here is derived from an EMBL/GenBank/DDBJ whole genome shotgun (WGS) entry which is preliminary data.</text>
</comment>
<dbReference type="EMBL" id="AMGY01000007">
    <property type="protein sequence ID" value="EXJ79861.1"/>
    <property type="molecule type" value="Genomic_DNA"/>
</dbReference>
<dbReference type="RefSeq" id="XP_007736435.1">
    <property type="nucleotide sequence ID" value="XM_007738245.1"/>
</dbReference>
<dbReference type="Proteomes" id="UP000019478">
    <property type="component" value="Unassembled WGS sequence"/>
</dbReference>
<sequence>MHYLDFDTLLALRQTCRAMYSLLTPDIVRRVRSSFIQTSLKSEEEQFRAYRTVNPRQRLGHLWDLLYAAFDFRLVERPANELRCYGCLEAKPLWCFVERMSNRGTGLGAKFAQDRMCKDCMRRYRDIEGRWYKENWVKKSDMVRKVSRGRRIRQWAFEGQSLVNPEEEIGVCAKCGSGTFELWWGCVACFEREEKRRQDQDLQELNGLHRKIVNVVEAWRMRGEMNERQHQAAGARRTRKWFFVPGIAWKGSFSDRKAALVEWKDSKSKIHHHKHLSGGPGPDTGRRGSHWRAVDQIPLPKNRRELRCSSCWVPNCPRRTYLLGLAYEGPLPKERWCAGCQQDHEVRHARKEERKLRKASADANAEGVFGDGWPDGLELGSLFDEQGAGGRARSRDDN</sequence>
<proteinExistence type="predicted"/>
<keyword evidence="3" id="KW-1185">Reference proteome</keyword>
<dbReference type="AlphaFoldDB" id="W9XSC9"/>
<dbReference type="HOGENOM" id="CLU_045416_0_0_1"/>
<feature type="region of interest" description="Disordered" evidence="1">
    <location>
        <begin position="270"/>
        <end position="289"/>
    </location>
</feature>
<gene>
    <name evidence="2" type="ORF">A1O3_08146</name>
</gene>
<name>W9XSC9_9EURO</name>
<dbReference type="eggNOG" id="ENOG502RD80">
    <property type="taxonomic scope" value="Eukaryota"/>
</dbReference>
<accession>W9XSC9</accession>
<evidence type="ECO:0000313" key="3">
    <source>
        <dbReference type="Proteomes" id="UP000019478"/>
    </source>
</evidence>